<dbReference type="EMBL" id="GGFL01015958">
    <property type="protein sequence ID" value="MBW80136.1"/>
    <property type="molecule type" value="Transcribed_RNA"/>
</dbReference>
<organism evidence="1">
    <name type="scientific">Anopheles darlingi</name>
    <name type="common">Mosquito</name>
    <dbReference type="NCBI Taxonomy" id="43151"/>
    <lineage>
        <taxon>Eukaryota</taxon>
        <taxon>Metazoa</taxon>
        <taxon>Ecdysozoa</taxon>
        <taxon>Arthropoda</taxon>
        <taxon>Hexapoda</taxon>
        <taxon>Insecta</taxon>
        <taxon>Pterygota</taxon>
        <taxon>Neoptera</taxon>
        <taxon>Endopterygota</taxon>
        <taxon>Diptera</taxon>
        <taxon>Nematocera</taxon>
        <taxon>Culicoidea</taxon>
        <taxon>Culicidae</taxon>
        <taxon>Anophelinae</taxon>
        <taxon>Anopheles</taxon>
    </lineage>
</organism>
<sequence length="80" mass="8879">MNVTAFLCPLSHCAALQCSKVFIVDVRHDEQRYPSDASMHGRCLTKLLQELSIGLVGRVVNRACVCVCVSFCYREGAVLF</sequence>
<dbReference type="AlphaFoldDB" id="A0A2M4DRF6"/>
<proteinExistence type="predicted"/>
<evidence type="ECO:0000313" key="1">
    <source>
        <dbReference type="EMBL" id="MBW80136.1"/>
    </source>
</evidence>
<protein>
    <submittedName>
        <fullName evidence="1">Putative secreted protein</fullName>
    </submittedName>
</protein>
<accession>A0A2M4DRF6</accession>
<name>A0A2M4DRF6_ANODA</name>
<reference evidence="1" key="1">
    <citation type="submission" date="2018-01" db="EMBL/GenBank/DDBJ databases">
        <title>An insight into the sialome of Amazonian anophelines.</title>
        <authorList>
            <person name="Ribeiro J.M."/>
            <person name="Scarpassa V."/>
            <person name="Calvo E."/>
        </authorList>
    </citation>
    <scope>NUCLEOTIDE SEQUENCE</scope>
</reference>